<dbReference type="InterPro" id="IPR019734">
    <property type="entry name" value="TPR_rpt"/>
</dbReference>
<dbReference type="InterPro" id="IPR013105">
    <property type="entry name" value="TPR_2"/>
</dbReference>
<gene>
    <name evidence="6" type="ORF">HR15_08575</name>
</gene>
<dbReference type="RefSeq" id="WP_018965198.1">
    <property type="nucleotide sequence ID" value="NZ_JQJE01000014.1"/>
</dbReference>
<feature type="signal peptide" evidence="5">
    <location>
        <begin position="1"/>
        <end position="24"/>
    </location>
</feature>
<evidence type="ECO:0000256" key="4">
    <source>
        <dbReference type="SAM" id="MobiDB-lite"/>
    </source>
</evidence>
<keyword evidence="2 3" id="KW-0802">TPR repeat</keyword>
<organism evidence="6 7">
    <name type="scientific">Porphyromonas gulae</name>
    <dbReference type="NCBI Taxonomy" id="111105"/>
    <lineage>
        <taxon>Bacteria</taxon>
        <taxon>Pseudomonadati</taxon>
        <taxon>Bacteroidota</taxon>
        <taxon>Bacteroidia</taxon>
        <taxon>Bacteroidales</taxon>
        <taxon>Porphyromonadaceae</taxon>
        <taxon>Porphyromonas</taxon>
    </lineage>
</organism>
<dbReference type="Pfam" id="PF14559">
    <property type="entry name" value="TPR_19"/>
    <property type="match status" value="1"/>
</dbReference>
<evidence type="ECO:0000256" key="2">
    <source>
        <dbReference type="ARBA" id="ARBA00022803"/>
    </source>
</evidence>
<dbReference type="PROSITE" id="PS50293">
    <property type="entry name" value="TPR_REGION"/>
    <property type="match status" value="1"/>
</dbReference>
<evidence type="ECO:0000256" key="3">
    <source>
        <dbReference type="PROSITE-ProRule" id="PRU00339"/>
    </source>
</evidence>
<protein>
    <submittedName>
        <fullName evidence="6">Tetratricopeptide repeat protein</fullName>
    </submittedName>
</protein>
<dbReference type="SMART" id="SM00028">
    <property type="entry name" value="TPR"/>
    <property type="match status" value="3"/>
</dbReference>
<dbReference type="Gene3D" id="1.25.40.10">
    <property type="entry name" value="Tetratricopeptide repeat domain"/>
    <property type="match status" value="2"/>
</dbReference>
<keyword evidence="5" id="KW-0732">Signal</keyword>
<proteinExistence type="predicted"/>
<feature type="compositionally biased region" description="Basic and acidic residues" evidence="4">
    <location>
        <begin position="193"/>
        <end position="232"/>
    </location>
</feature>
<dbReference type="PROSITE" id="PS50005">
    <property type="entry name" value="TPR"/>
    <property type="match status" value="1"/>
</dbReference>
<reference evidence="6 7" key="1">
    <citation type="submission" date="2014-08" db="EMBL/GenBank/DDBJ databases">
        <title>Porphyromonas gulae strain:COT-052_OH3439 Genome sequencing.</title>
        <authorList>
            <person name="Wallis C."/>
            <person name="Deusch O."/>
            <person name="O'Flynn C."/>
            <person name="Davis I."/>
            <person name="Jospin G."/>
            <person name="Darling A.E."/>
            <person name="Coil D.A."/>
            <person name="Alexiev A."/>
            <person name="Horsfall A."/>
            <person name="Kirkwood N."/>
            <person name="Harris S."/>
            <person name="Eisen J.A."/>
        </authorList>
    </citation>
    <scope>NUCLEOTIDE SEQUENCE [LARGE SCALE GENOMIC DNA]</scope>
    <source>
        <strain evidence="7">COT-052 OH3439</strain>
    </source>
</reference>
<dbReference type="Proteomes" id="UP000030146">
    <property type="component" value="Unassembled WGS sequence"/>
</dbReference>
<dbReference type="Pfam" id="PF07719">
    <property type="entry name" value="TPR_2"/>
    <property type="match status" value="1"/>
</dbReference>
<dbReference type="SUPFAM" id="SSF48452">
    <property type="entry name" value="TPR-like"/>
    <property type="match status" value="1"/>
</dbReference>
<dbReference type="InterPro" id="IPR011990">
    <property type="entry name" value="TPR-like_helical_dom_sf"/>
</dbReference>
<sequence>MRHSWAYAAFITLFIHLASSSLLAQNMREEVRRARQVYRNRQYANAEVAYRKALSKDSTFTEARFGLAGTQYAQGRTDEALQNYAALVQDPTLTPKRRAELMHNLGNSFMKKKDYRQSVEAYKHSLRMNPTDEETRYNLALAMKLLEQQRQQGGGDNQDQNKENNQDKNQPQNNPNNNNQGGQQQPQPSKQDNTQKDQQSRQNEMSRESAEKILKAYEQDEEKTREKVEQMRKQRMKQQKSNSTKQW</sequence>
<evidence type="ECO:0000313" key="6">
    <source>
        <dbReference type="EMBL" id="KGN85972.1"/>
    </source>
</evidence>
<evidence type="ECO:0000313" key="7">
    <source>
        <dbReference type="Proteomes" id="UP000030146"/>
    </source>
</evidence>
<name>A0A0A2DXK2_9PORP</name>
<dbReference type="AlphaFoldDB" id="A0A0A2DXK2"/>
<feature type="chain" id="PRO_5001986631" evidence="5">
    <location>
        <begin position="25"/>
        <end position="247"/>
    </location>
</feature>
<evidence type="ECO:0000256" key="5">
    <source>
        <dbReference type="SAM" id="SignalP"/>
    </source>
</evidence>
<feature type="compositionally biased region" description="Low complexity" evidence="4">
    <location>
        <begin position="167"/>
        <end position="192"/>
    </location>
</feature>
<comment type="caution">
    <text evidence="6">The sequence shown here is derived from an EMBL/GenBank/DDBJ whole genome shotgun (WGS) entry which is preliminary data.</text>
</comment>
<feature type="repeat" description="TPR" evidence="3">
    <location>
        <begin position="99"/>
        <end position="132"/>
    </location>
</feature>
<evidence type="ECO:0000256" key="1">
    <source>
        <dbReference type="ARBA" id="ARBA00022737"/>
    </source>
</evidence>
<dbReference type="EMBL" id="JRAK01000118">
    <property type="protein sequence ID" value="KGN85972.1"/>
    <property type="molecule type" value="Genomic_DNA"/>
</dbReference>
<accession>A0A0A2DXK2</accession>
<keyword evidence="1" id="KW-0677">Repeat</keyword>
<keyword evidence="7" id="KW-1185">Reference proteome</keyword>
<feature type="region of interest" description="Disordered" evidence="4">
    <location>
        <begin position="149"/>
        <end position="247"/>
    </location>
</feature>